<dbReference type="PANTHER" id="PTHR15837:SF0">
    <property type="entry name" value="RAN GUANINE NUCLEOTIDE RELEASE FACTOR"/>
    <property type="match status" value="1"/>
</dbReference>
<dbReference type="GeneID" id="54551182"/>
<dbReference type="RefSeq" id="XP_033656052.1">
    <property type="nucleotide sequence ID" value="XM_033798007.1"/>
</dbReference>
<comment type="similarity">
    <text evidence="1">Belongs to the MOG1 family.</text>
</comment>
<evidence type="ECO:0000256" key="2">
    <source>
        <dbReference type="ARBA" id="ARBA00022448"/>
    </source>
</evidence>
<gene>
    <name evidence="4" type="ORF">EI97DRAFT_431737</name>
</gene>
<protein>
    <submittedName>
        <fullName evidence="4">Mog1p/PsbP-like protein</fullName>
    </submittedName>
</protein>
<organism evidence="4 5">
    <name type="scientific">Westerdykella ornata</name>
    <dbReference type="NCBI Taxonomy" id="318751"/>
    <lineage>
        <taxon>Eukaryota</taxon>
        <taxon>Fungi</taxon>
        <taxon>Dikarya</taxon>
        <taxon>Ascomycota</taxon>
        <taxon>Pezizomycotina</taxon>
        <taxon>Dothideomycetes</taxon>
        <taxon>Pleosporomycetidae</taxon>
        <taxon>Pleosporales</taxon>
        <taxon>Sporormiaceae</taxon>
        <taxon>Westerdykella</taxon>
    </lineage>
</organism>
<dbReference type="InterPro" id="IPR016123">
    <property type="entry name" value="Mog1/PsbP_a/b/a-sand"/>
</dbReference>
<dbReference type="AlphaFoldDB" id="A0A6A6JQY8"/>
<keyword evidence="5" id="KW-1185">Reference proteome</keyword>
<dbReference type="Gene3D" id="3.40.1000.10">
    <property type="entry name" value="Mog1/PsbP, alpha/beta/alpha sandwich"/>
    <property type="match status" value="1"/>
</dbReference>
<dbReference type="GO" id="GO:0031267">
    <property type="term" value="F:small GTPase binding"/>
    <property type="evidence" value="ECO:0007669"/>
    <property type="project" value="TreeGrafter"/>
</dbReference>
<dbReference type="PANTHER" id="PTHR15837">
    <property type="entry name" value="RAN GUANINE NUCLEOTIDE RELEASE FACTOR"/>
    <property type="match status" value="1"/>
</dbReference>
<dbReference type="OrthoDB" id="10255285at2759"/>
<evidence type="ECO:0000313" key="4">
    <source>
        <dbReference type="EMBL" id="KAF2278513.1"/>
    </source>
</evidence>
<name>A0A6A6JQY8_WESOR</name>
<keyword evidence="3" id="KW-0653">Protein transport</keyword>
<dbReference type="Pfam" id="PF04603">
    <property type="entry name" value="Mog1"/>
    <property type="match status" value="1"/>
</dbReference>
<sequence length="189" mass="20965">MPHSTATTFKSTPLYGGAIAVDLPSHFGDASTIRQVPDHQEVFVDADGYSSVVFDILEHVEQPTDAAALEYHLRDLVAGTGDSTRVVEQGVKGLEKMSNTSVQTITFVQTPTQRSGRKEPDFVAVHLILLRIKQHTTDIVITVNVPHYPGEYEQAANQEEKTELMKEGDRVAQRILESFEIKDWGLFDG</sequence>
<dbReference type="GO" id="GO:0006606">
    <property type="term" value="P:protein import into nucleus"/>
    <property type="evidence" value="ECO:0007669"/>
    <property type="project" value="TreeGrafter"/>
</dbReference>
<reference evidence="4" key="1">
    <citation type="journal article" date="2020" name="Stud. Mycol.">
        <title>101 Dothideomycetes genomes: a test case for predicting lifestyles and emergence of pathogens.</title>
        <authorList>
            <person name="Haridas S."/>
            <person name="Albert R."/>
            <person name="Binder M."/>
            <person name="Bloem J."/>
            <person name="Labutti K."/>
            <person name="Salamov A."/>
            <person name="Andreopoulos B."/>
            <person name="Baker S."/>
            <person name="Barry K."/>
            <person name="Bills G."/>
            <person name="Bluhm B."/>
            <person name="Cannon C."/>
            <person name="Castanera R."/>
            <person name="Culley D."/>
            <person name="Daum C."/>
            <person name="Ezra D."/>
            <person name="Gonzalez J."/>
            <person name="Henrissat B."/>
            <person name="Kuo A."/>
            <person name="Liang C."/>
            <person name="Lipzen A."/>
            <person name="Lutzoni F."/>
            <person name="Magnuson J."/>
            <person name="Mondo S."/>
            <person name="Nolan M."/>
            <person name="Ohm R."/>
            <person name="Pangilinan J."/>
            <person name="Park H.-J."/>
            <person name="Ramirez L."/>
            <person name="Alfaro M."/>
            <person name="Sun H."/>
            <person name="Tritt A."/>
            <person name="Yoshinaga Y."/>
            <person name="Zwiers L.-H."/>
            <person name="Turgeon B."/>
            <person name="Goodwin S."/>
            <person name="Spatafora J."/>
            <person name="Crous P."/>
            <person name="Grigoriev I."/>
        </authorList>
    </citation>
    <scope>NUCLEOTIDE SEQUENCE</scope>
    <source>
        <strain evidence="4">CBS 379.55</strain>
    </source>
</reference>
<evidence type="ECO:0000256" key="1">
    <source>
        <dbReference type="ARBA" id="ARBA00010307"/>
    </source>
</evidence>
<evidence type="ECO:0000256" key="3">
    <source>
        <dbReference type="ARBA" id="ARBA00022927"/>
    </source>
</evidence>
<accession>A0A6A6JQY8</accession>
<dbReference type="GO" id="GO:0005634">
    <property type="term" value="C:nucleus"/>
    <property type="evidence" value="ECO:0007669"/>
    <property type="project" value="TreeGrafter"/>
</dbReference>
<dbReference type="SUPFAM" id="SSF55724">
    <property type="entry name" value="Mog1p/PsbP-like"/>
    <property type="match status" value="1"/>
</dbReference>
<proteinExistence type="inferred from homology"/>
<dbReference type="GO" id="GO:0005085">
    <property type="term" value="F:guanyl-nucleotide exchange factor activity"/>
    <property type="evidence" value="ECO:0007669"/>
    <property type="project" value="TreeGrafter"/>
</dbReference>
<dbReference type="Proteomes" id="UP000800097">
    <property type="component" value="Unassembled WGS sequence"/>
</dbReference>
<keyword evidence="2" id="KW-0813">Transport</keyword>
<dbReference type="EMBL" id="ML986488">
    <property type="protein sequence ID" value="KAF2278513.1"/>
    <property type="molecule type" value="Genomic_DNA"/>
</dbReference>
<dbReference type="InterPro" id="IPR007681">
    <property type="entry name" value="Mog1"/>
</dbReference>
<evidence type="ECO:0000313" key="5">
    <source>
        <dbReference type="Proteomes" id="UP000800097"/>
    </source>
</evidence>